<accession>A0ACB0ZUS4</accession>
<keyword evidence="2" id="KW-1185">Reference proteome</keyword>
<dbReference type="EMBL" id="CAVMJV010000049">
    <property type="protein sequence ID" value="CAK5082887.1"/>
    <property type="molecule type" value="Genomic_DNA"/>
</dbReference>
<organism evidence="1 2">
    <name type="scientific">Meloidogyne enterolobii</name>
    <name type="common">Root-knot nematode worm</name>
    <name type="synonym">Meloidogyne mayaguensis</name>
    <dbReference type="NCBI Taxonomy" id="390850"/>
    <lineage>
        <taxon>Eukaryota</taxon>
        <taxon>Metazoa</taxon>
        <taxon>Ecdysozoa</taxon>
        <taxon>Nematoda</taxon>
        <taxon>Chromadorea</taxon>
        <taxon>Rhabditida</taxon>
        <taxon>Tylenchina</taxon>
        <taxon>Tylenchomorpha</taxon>
        <taxon>Tylenchoidea</taxon>
        <taxon>Meloidogynidae</taxon>
        <taxon>Meloidogyninae</taxon>
        <taxon>Meloidogyne</taxon>
    </lineage>
</organism>
<evidence type="ECO:0000313" key="2">
    <source>
        <dbReference type="Proteomes" id="UP001497535"/>
    </source>
</evidence>
<protein>
    <submittedName>
        <fullName evidence="1">Uncharacterized protein</fullName>
    </submittedName>
</protein>
<name>A0ACB0ZUS4_MELEN</name>
<sequence>MVCSFSPLKAALTASFSLFEKSKTGSPGACLQIDKACLAIILVFPFSKRVFKN</sequence>
<evidence type="ECO:0000313" key="1">
    <source>
        <dbReference type="EMBL" id="CAK5082887.1"/>
    </source>
</evidence>
<comment type="caution">
    <text evidence="1">The sequence shown here is derived from an EMBL/GenBank/DDBJ whole genome shotgun (WGS) entry which is preliminary data.</text>
</comment>
<reference evidence="1" key="1">
    <citation type="submission" date="2023-11" db="EMBL/GenBank/DDBJ databases">
        <authorList>
            <person name="Poullet M."/>
        </authorList>
    </citation>
    <scope>NUCLEOTIDE SEQUENCE</scope>
    <source>
        <strain evidence="1">E1834</strain>
    </source>
</reference>
<dbReference type="Proteomes" id="UP001497535">
    <property type="component" value="Unassembled WGS sequence"/>
</dbReference>
<gene>
    <name evidence="1" type="ORF">MENTE1834_LOCUS30191</name>
</gene>
<proteinExistence type="predicted"/>